<name>A0A2S0KPV9_9FIRM</name>
<gene>
    <name evidence="2" type="ORF">C5Q98_07405</name>
</gene>
<organism evidence="2 3">
    <name type="scientific">Fastidiosipila sanguinis</name>
    <dbReference type="NCBI Taxonomy" id="236753"/>
    <lineage>
        <taxon>Bacteria</taxon>
        <taxon>Bacillati</taxon>
        <taxon>Bacillota</taxon>
        <taxon>Clostridia</taxon>
        <taxon>Eubacteriales</taxon>
        <taxon>Oscillospiraceae</taxon>
        <taxon>Fastidiosipila</taxon>
    </lineage>
</organism>
<keyword evidence="1" id="KW-1133">Transmembrane helix</keyword>
<dbReference type="AlphaFoldDB" id="A0A2S0KPV9"/>
<feature type="transmembrane region" description="Helical" evidence="1">
    <location>
        <begin position="99"/>
        <end position="120"/>
    </location>
</feature>
<dbReference type="RefSeq" id="WP_106012991.1">
    <property type="nucleotide sequence ID" value="NZ_CP027226.1"/>
</dbReference>
<reference evidence="3" key="1">
    <citation type="submission" date="2018-02" db="EMBL/GenBank/DDBJ databases">
        <authorList>
            <person name="Holder M.E."/>
            <person name="Ajami N.J."/>
            <person name="Petrosino J.F."/>
        </authorList>
    </citation>
    <scope>NUCLEOTIDE SEQUENCE [LARGE SCALE GENOMIC DNA]</scope>
    <source>
        <strain evidence="3">CCUG 47711</strain>
    </source>
</reference>
<evidence type="ECO:0000313" key="2">
    <source>
        <dbReference type="EMBL" id="AVM43044.1"/>
    </source>
</evidence>
<keyword evidence="3" id="KW-1185">Reference proteome</keyword>
<dbReference type="KEGG" id="fsa:C5Q98_07405"/>
<keyword evidence="1" id="KW-0472">Membrane</keyword>
<evidence type="ECO:0000256" key="1">
    <source>
        <dbReference type="SAM" id="Phobius"/>
    </source>
</evidence>
<feature type="transmembrane region" description="Helical" evidence="1">
    <location>
        <begin position="214"/>
        <end position="236"/>
    </location>
</feature>
<feature type="transmembrane region" description="Helical" evidence="1">
    <location>
        <begin position="61"/>
        <end position="79"/>
    </location>
</feature>
<accession>A0A2S0KPV9</accession>
<dbReference type="EMBL" id="CP027226">
    <property type="protein sequence ID" value="AVM43044.1"/>
    <property type="molecule type" value="Genomic_DNA"/>
</dbReference>
<feature type="transmembrane region" description="Helical" evidence="1">
    <location>
        <begin position="170"/>
        <end position="189"/>
    </location>
</feature>
<sequence length="252" mass="30175">MGKKVIFKDFLKKYYRTKIIYFLLLISLIYFITITLNYKVLALFGNYGRDGRTLDILVRDSIFNAMPQLIFWGPIFIFYQQRMIAHYIRSEVILRFEDLFEFVKSYILNILLISVIYVLFLQTLYQVGLLRFGLLAKNNLAYFLSEIIVQSLAFVIISLLFFLSQILFGNFNVSFFFTYFLGYIIWYYFLMDRYFSFSGFVLYWVRTRGMNLEFLQSVFAELTTIGILTFLIMILLKKKDIYVDRRIGRGDR</sequence>
<proteinExistence type="predicted"/>
<keyword evidence="1" id="KW-0812">Transmembrane</keyword>
<protein>
    <submittedName>
        <fullName evidence="2">Uncharacterized protein</fullName>
    </submittedName>
</protein>
<evidence type="ECO:0000313" key="3">
    <source>
        <dbReference type="Proteomes" id="UP000237947"/>
    </source>
</evidence>
<feature type="transmembrane region" description="Helical" evidence="1">
    <location>
        <begin position="20"/>
        <end position="41"/>
    </location>
</feature>
<dbReference type="Proteomes" id="UP000237947">
    <property type="component" value="Chromosome"/>
</dbReference>
<feature type="transmembrane region" description="Helical" evidence="1">
    <location>
        <begin position="140"/>
        <end position="163"/>
    </location>
</feature>